<feature type="domain" description="HAMP" evidence="12">
    <location>
        <begin position="297"/>
        <end position="350"/>
    </location>
</feature>
<comment type="catalytic activity">
    <reaction evidence="1">
        <text>ATP + protein L-histidine = ADP + protein N-phospho-L-histidine.</text>
        <dbReference type="EC" id="2.7.13.3"/>
    </reaction>
</comment>
<dbReference type="CDD" id="cd00082">
    <property type="entry name" value="HisKA"/>
    <property type="match status" value="1"/>
</dbReference>
<dbReference type="InterPro" id="IPR005467">
    <property type="entry name" value="His_kinase_dom"/>
</dbReference>
<dbReference type="InterPro" id="IPR035965">
    <property type="entry name" value="PAS-like_dom_sf"/>
</dbReference>
<keyword evidence="10" id="KW-1133">Transmembrane helix</keyword>
<dbReference type="Gene3D" id="1.10.287.130">
    <property type="match status" value="1"/>
</dbReference>
<dbReference type="SUPFAM" id="SSF55874">
    <property type="entry name" value="ATPase domain of HSP90 chaperone/DNA topoisomerase II/histidine kinase"/>
    <property type="match status" value="1"/>
</dbReference>
<evidence type="ECO:0000256" key="2">
    <source>
        <dbReference type="ARBA" id="ARBA00004370"/>
    </source>
</evidence>
<dbReference type="EMBL" id="QFFZ01000075">
    <property type="protein sequence ID" value="TEB08810.1"/>
    <property type="molecule type" value="Genomic_DNA"/>
</dbReference>
<dbReference type="Pfam" id="PF00512">
    <property type="entry name" value="HisKA"/>
    <property type="match status" value="1"/>
</dbReference>
<dbReference type="Pfam" id="PF02518">
    <property type="entry name" value="HATPase_c"/>
    <property type="match status" value="1"/>
</dbReference>
<evidence type="ECO:0000256" key="7">
    <source>
        <dbReference type="ARBA" id="ARBA00022777"/>
    </source>
</evidence>
<sequence length="726" mass="81079">MSLRKKTLFMTGGLILLLVLCLSVISSIILTNNFREAEERVARRNAERMLNIINDDISVLYGIANNWAAWDDTYDFVLDGNDTYAKSNLTDENFTELKLNLIIITDNSGQVIFGKGYDLRSNTGTPVPDSLRGHLTAGDLLLGNTTPDGSVKGFFVAAEGPLLIAAYPIVKTDYSGPSRGMLIMGRFLNSKEIEHLSSKLNLAIEIRTLDNKQLPTDFQAAVSSLSKEKYYVHTLNAGAMASYTIINDIYGQPGVVARVETPRDFSILVRSGIIYFAFSFLLVGLIFCAINLLLLEKTVLSRLINLISAIKKVGIANDFSLRVPVSGKDELANLAVEINETLSSLERYHLMLQLTEEKNRNDLEKLVNDRTKELQSANIQLQAERKRFYYLLENLPAFVCLIAPDHSIVFANRYFRERFGDPEGKNCYQLFYHREAPCKNCLPFKAIEKNKPGEWEWSSIDGKTYQIYYYPFYDVDGSLLALELGIDITLSKQLEKELARLDKLNLVGEMAAGIGHEIRNPMTTVRGFLQLLGEKQECVKYQEHFALMIEELDRANAIITEFLTLARDKSVALKPQNLNKVINAIYPLISADATVGEKNVTVEQHSIPDILIDEKEIRQLILNLVRNGLEAMSAGGNLTIGTLADGDEVILTVADQGKGIKPEFLKKIGTPFFTTKDNGTGLGLAICYSIAARHNAAIDVKTGPSGTTFYVRFKVNFVHQDYPEPH</sequence>
<evidence type="ECO:0000313" key="14">
    <source>
        <dbReference type="Proteomes" id="UP000297597"/>
    </source>
</evidence>
<keyword evidence="7 13" id="KW-0418">Kinase</keyword>
<dbReference type="PANTHER" id="PTHR43065:SF46">
    <property type="entry name" value="C4-DICARBOXYLATE TRANSPORT SENSOR PROTEIN DCTB"/>
    <property type="match status" value="1"/>
</dbReference>
<dbReference type="InterPro" id="IPR036890">
    <property type="entry name" value="HATPase_C_sf"/>
</dbReference>
<dbReference type="GO" id="GO:0005524">
    <property type="term" value="F:ATP binding"/>
    <property type="evidence" value="ECO:0007669"/>
    <property type="project" value="UniProtKB-KW"/>
</dbReference>
<dbReference type="GO" id="GO:0016020">
    <property type="term" value="C:membrane"/>
    <property type="evidence" value="ECO:0007669"/>
    <property type="project" value="UniProtKB-SubCell"/>
</dbReference>
<dbReference type="SMART" id="SM00388">
    <property type="entry name" value="HisKA"/>
    <property type="match status" value="1"/>
</dbReference>
<accession>A0A4Y7RJ91</accession>
<dbReference type="EC" id="2.7.13.3" evidence="3"/>
<dbReference type="GO" id="GO:0000155">
    <property type="term" value="F:phosphorelay sensor kinase activity"/>
    <property type="evidence" value="ECO:0007669"/>
    <property type="project" value="InterPro"/>
</dbReference>
<evidence type="ECO:0000256" key="1">
    <source>
        <dbReference type="ARBA" id="ARBA00000085"/>
    </source>
</evidence>
<dbReference type="Gene3D" id="3.30.450.20">
    <property type="entry name" value="PAS domain"/>
    <property type="match status" value="1"/>
</dbReference>
<dbReference type="AlphaFoldDB" id="A0A4Y7RJ91"/>
<dbReference type="PRINTS" id="PR00344">
    <property type="entry name" value="BCTRLSENSOR"/>
</dbReference>
<dbReference type="Pfam" id="PF00672">
    <property type="entry name" value="HAMP"/>
    <property type="match status" value="1"/>
</dbReference>
<keyword evidence="6" id="KW-0547">Nucleotide-binding</keyword>
<dbReference type="InterPro" id="IPR036097">
    <property type="entry name" value="HisK_dim/P_sf"/>
</dbReference>
<dbReference type="SMART" id="SM00304">
    <property type="entry name" value="HAMP"/>
    <property type="match status" value="1"/>
</dbReference>
<evidence type="ECO:0000259" key="11">
    <source>
        <dbReference type="PROSITE" id="PS50109"/>
    </source>
</evidence>
<organism evidence="13 14">
    <name type="scientific">Pelotomaculum propionicicum</name>
    <dbReference type="NCBI Taxonomy" id="258475"/>
    <lineage>
        <taxon>Bacteria</taxon>
        <taxon>Bacillati</taxon>
        <taxon>Bacillota</taxon>
        <taxon>Clostridia</taxon>
        <taxon>Eubacteriales</taxon>
        <taxon>Desulfotomaculaceae</taxon>
        <taxon>Pelotomaculum</taxon>
    </lineage>
</organism>
<dbReference type="Gene3D" id="3.30.565.10">
    <property type="entry name" value="Histidine kinase-like ATPase, C-terminal domain"/>
    <property type="match status" value="1"/>
</dbReference>
<comment type="subcellular location">
    <subcellularLocation>
        <location evidence="2">Membrane</location>
    </subcellularLocation>
</comment>
<keyword evidence="9" id="KW-0902">Two-component regulatory system</keyword>
<dbReference type="SUPFAM" id="SSF55785">
    <property type="entry name" value="PYP-like sensor domain (PAS domain)"/>
    <property type="match status" value="1"/>
</dbReference>
<dbReference type="InterPro" id="IPR003661">
    <property type="entry name" value="HisK_dim/P_dom"/>
</dbReference>
<dbReference type="Proteomes" id="UP000297597">
    <property type="component" value="Unassembled WGS sequence"/>
</dbReference>
<dbReference type="SUPFAM" id="SSF47384">
    <property type="entry name" value="Homodimeric domain of signal transducing histidine kinase"/>
    <property type="match status" value="1"/>
</dbReference>
<gene>
    <name evidence="13" type="primary">kinE_10</name>
    <name evidence="13" type="ORF">Pmgp_03612</name>
</gene>
<evidence type="ECO:0000256" key="10">
    <source>
        <dbReference type="SAM" id="Phobius"/>
    </source>
</evidence>
<evidence type="ECO:0000256" key="5">
    <source>
        <dbReference type="ARBA" id="ARBA00022679"/>
    </source>
</evidence>
<dbReference type="InterPro" id="IPR003594">
    <property type="entry name" value="HATPase_dom"/>
</dbReference>
<dbReference type="InterPro" id="IPR004358">
    <property type="entry name" value="Sig_transdc_His_kin-like_C"/>
</dbReference>
<dbReference type="SMART" id="SM00387">
    <property type="entry name" value="HATPase_c"/>
    <property type="match status" value="1"/>
</dbReference>
<evidence type="ECO:0000259" key="12">
    <source>
        <dbReference type="PROSITE" id="PS50885"/>
    </source>
</evidence>
<feature type="domain" description="Histidine kinase" evidence="11">
    <location>
        <begin position="513"/>
        <end position="717"/>
    </location>
</feature>
<evidence type="ECO:0000256" key="3">
    <source>
        <dbReference type="ARBA" id="ARBA00012438"/>
    </source>
</evidence>
<reference evidence="13 14" key="1">
    <citation type="journal article" date="2018" name="Environ. Microbiol.">
        <title>Novel energy conservation strategies and behaviour of Pelotomaculum schinkii driving syntrophic propionate catabolism.</title>
        <authorList>
            <person name="Hidalgo-Ahumada C.A.P."/>
            <person name="Nobu M.K."/>
            <person name="Narihiro T."/>
            <person name="Tamaki H."/>
            <person name="Liu W.T."/>
            <person name="Kamagata Y."/>
            <person name="Stams A.J.M."/>
            <person name="Imachi H."/>
            <person name="Sousa D.Z."/>
        </authorList>
    </citation>
    <scope>NUCLEOTIDE SEQUENCE [LARGE SCALE GENOMIC DNA]</scope>
    <source>
        <strain evidence="13 14">MGP</strain>
    </source>
</reference>
<dbReference type="PROSITE" id="PS50885">
    <property type="entry name" value="HAMP"/>
    <property type="match status" value="1"/>
</dbReference>
<feature type="transmembrane region" description="Helical" evidence="10">
    <location>
        <begin position="273"/>
        <end position="295"/>
    </location>
</feature>
<evidence type="ECO:0000256" key="8">
    <source>
        <dbReference type="ARBA" id="ARBA00022840"/>
    </source>
</evidence>
<dbReference type="RefSeq" id="WP_192903017.1">
    <property type="nucleotide sequence ID" value="NZ_QFFZ01000075.1"/>
</dbReference>
<dbReference type="PROSITE" id="PS50109">
    <property type="entry name" value="HIS_KIN"/>
    <property type="match status" value="1"/>
</dbReference>
<dbReference type="CDD" id="cd06225">
    <property type="entry name" value="HAMP"/>
    <property type="match status" value="1"/>
</dbReference>
<keyword evidence="10" id="KW-0472">Membrane</keyword>
<keyword evidence="5 13" id="KW-0808">Transferase</keyword>
<dbReference type="InterPro" id="IPR007892">
    <property type="entry name" value="CHASE4"/>
</dbReference>
<comment type="caution">
    <text evidence="13">The sequence shown here is derived from an EMBL/GenBank/DDBJ whole genome shotgun (WGS) entry which is preliminary data.</text>
</comment>
<dbReference type="Gene3D" id="6.10.340.10">
    <property type="match status" value="1"/>
</dbReference>
<evidence type="ECO:0000313" key="13">
    <source>
        <dbReference type="EMBL" id="TEB08810.1"/>
    </source>
</evidence>
<keyword evidence="10" id="KW-0812">Transmembrane</keyword>
<dbReference type="Pfam" id="PF05228">
    <property type="entry name" value="CHASE4"/>
    <property type="match status" value="1"/>
</dbReference>
<keyword evidence="4" id="KW-0597">Phosphoprotein</keyword>
<dbReference type="InterPro" id="IPR003660">
    <property type="entry name" value="HAMP_dom"/>
</dbReference>
<proteinExistence type="predicted"/>
<dbReference type="PANTHER" id="PTHR43065">
    <property type="entry name" value="SENSOR HISTIDINE KINASE"/>
    <property type="match status" value="1"/>
</dbReference>
<protein>
    <recommendedName>
        <fullName evidence="3">histidine kinase</fullName>
        <ecNumber evidence="3">2.7.13.3</ecNumber>
    </recommendedName>
</protein>
<evidence type="ECO:0000256" key="6">
    <source>
        <dbReference type="ARBA" id="ARBA00022741"/>
    </source>
</evidence>
<evidence type="ECO:0000256" key="9">
    <source>
        <dbReference type="ARBA" id="ARBA00023012"/>
    </source>
</evidence>
<keyword evidence="8" id="KW-0067">ATP-binding</keyword>
<name>A0A4Y7RJ91_9FIRM</name>
<evidence type="ECO:0000256" key="4">
    <source>
        <dbReference type="ARBA" id="ARBA00022553"/>
    </source>
</evidence>
<keyword evidence="14" id="KW-1185">Reference proteome</keyword>